<dbReference type="InterPro" id="IPR050316">
    <property type="entry name" value="Tyrosinase/Hemocyanin"/>
</dbReference>
<evidence type="ECO:0000313" key="5">
    <source>
        <dbReference type="Proteomes" id="UP001446871"/>
    </source>
</evidence>
<dbReference type="PANTHER" id="PTHR11474:SF125">
    <property type="entry name" value="N-ACETYL-6-HYDROXYTRYPTOPHAN OXIDASE IVOB-RELATED"/>
    <property type="match status" value="1"/>
</dbReference>
<gene>
    <name evidence="4" type="ORF">PG996_004735</name>
</gene>
<comment type="caution">
    <text evidence="4">The sequence shown here is derived from an EMBL/GenBank/DDBJ whole genome shotgun (WGS) entry which is preliminary data.</text>
</comment>
<organism evidence="4 5">
    <name type="scientific">Apiospora saccharicola</name>
    <dbReference type="NCBI Taxonomy" id="335842"/>
    <lineage>
        <taxon>Eukaryota</taxon>
        <taxon>Fungi</taxon>
        <taxon>Dikarya</taxon>
        <taxon>Ascomycota</taxon>
        <taxon>Pezizomycotina</taxon>
        <taxon>Sordariomycetes</taxon>
        <taxon>Xylariomycetidae</taxon>
        <taxon>Amphisphaeriales</taxon>
        <taxon>Apiosporaceae</taxon>
        <taxon>Apiospora</taxon>
    </lineage>
</organism>
<evidence type="ECO:0000259" key="3">
    <source>
        <dbReference type="PROSITE" id="PS00498"/>
    </source>
</evidence>
<keyword evidence="2" id="KW-0560">Oxidoreductase</keyword>
<dbReference type="PROSITE" id="PS00498">
    <property type="entry name" value="TYROSINASE_2"/>
    <property type="match status" value="1"/>
</dbReference>
<evidence type="ECO:0000313" key="4">
    <source>
        <dbReference type="EMBL" id="KAK8078565.1"/>
    </source>
</evidence>
<keyword evidence="5" id="KW-1185">Reference proteome</keyword>
<evidence type="ECO:0000256" key="1">
    <source>
        <dbReference type="ARBA" id="ARBA00022723"/>
    </source>
</evidence>
<dbReference type="PANTHER" id="PTHR11474">
    <property type="entry name" value="TYROSINASE FAMILY MEMBER"/>
    <property type="match status" value="1"/>
</dbReference>
<dbReference type="Proteomes" id="UP001446871">
    <property type="component" value="Unassembled WGS sequence"/>
</dbReference>
<dbReference type="Gene3D" id="1.10.1280.10">
    <property type="entry name" value="Di-copper center containing domain from catechol oxidase"/>
    <property type="match status" value="1"/>
</dbReference>
<protein>
    <recommendedName>
        <fullName evidence="3">Tyrosinase copper-binding domain-containing protein</fullName>
    </recommendedName>
</protein>
<feature type="domain" description="Tyrosinase copper-binding" evidence="3">
    <location>
        <begin position="270"/>
        <end position="281"/>
    </location>
</feature>
<proteinExistence type="predicted"/>
<sequence>MAGVGGNGLQFINDLQVEAPNAMDAESPGFFKASLSATEKEDYINAVQCLWDRHSEQTPGFSAAQNLYDDFVATHIQQADTIHSTGLFLTWHRLSIWTWECGYKGYLPYWNWYECPDDPAGSAVFDGSATSIGGDGAYFQHDGTLIADRFLLPSGKGGGCVESGPFANRTIHLRPLAPEMQGLGPVMTSIRDFNPRCLRRDLSVAPQAAFNDVGLQKLMKGNDSSTVGAFQAALQHHSSMSSSGEPSTLHNEGHYSLGGDATCSPSSYNDPAFYLHHAMVDRIYWVWQALHPEQALTVAGSAGPSREVVMEDLLEMGTVGASYRIKDMLDTLGGSPLCYVYV</sequence>
<dbReference type="InterPro" id="IPR008922">
    <property type="entry name" value="Di-copper_centre_dom_sf"/>
</dbReference>
<dbReference type="InterPro" id="IPR002227">
    <property type="entry name" value="Tyrosinase_Cu-bd"/>
</dbReference>
<evidence type="ECO:0000256" key="2">
    <source>
        <dbReference type="ARBA" id="ARBA00023002"/>
    </source>
</evidence>
<keyword evidence="1" id="KW-0479">Metal-binding</keyword>
<dbReference type="EMBL" id="JAQQWM010000002">
    <property type="protein sequence ID" value="KAK8078565.1"/>
    <property type="molecule type" value="Genomic_DNA"/>
</dbReference>
<reference evidence="4 5" key="1">
    <citation type="submission" date="2023-01" db="EMBL/GenBank/DDBJ databases">
        <title>Analysis of 21 Apiospora genomes using comparative genomics revels a genus with tremendous synthesis potential of carbohydrate active enzymes and secondary metabolites.</title>
        <authorList>
            <person name="Sorensen T."/>
        </authorList>
    </citation>
    <scope>NUCLEOTIDE SEQUENCE [LARGE SCALE GENOMIC DNA]</scope>
    <source>
        <strain evidence="4 5">CBS 83171</strain>
    </source>
</reference>
<dbReference type="Pfam" id="PF00264">
    <property type="entry name" value="Tyrosinase"/>
    <property type="match status" value="1"/>
</dbReference>
<name>A0ABR1W4X4_9PEZI</name>
<dbReference type="SUPFAM" id="SSF48056">
    <property type="entry name" value="Di-copper centre-containing domain"/>
    <property type="match status" value="1"/>
</dbReference>
<dbReference type="PRINTS" id="PR00092">
    <property type="entry name" value="TYROSINASE"/>
</dbReference>
<accession>A0ABR1W4X4</accession>